<feature type="transmembrane region" description="Helical" evidence="7">
    <location>
        <begin position="786"/>
        <end position="807"/>
    </location>
</feature>
<dbReference type="InterPro" id="IPR003838">
    <property type="entry name" value="ABC3_permease_C"/>
</dbReference>
<evidence type="ECO:0000256" key="2">
    <source>
        <dbReference type="ARBA" id="ARBA00022475"/>
    </source>
</evidence>
<keyword evidence="2" id="KW-1003">Cell membrane</keyword>
<sequence length="822" mass="89638">MRNCLNDIRFALRTLAKNPGFAVIGIVTLALGMAANTTVFSVVNGFLLRPLPVPHPEQITVLALKQSSVAGTYRFSYPTYEDFRDQTDSFRDVFAYRVSLGGLTVDHKSDHCLISRVTNNYFTSLEVKPANGRLILPSEGRVPGGDPVLVLGYSYWRRRFAGDPKIVGQRVQLNDRPFTVIGVTSREFHGTYPVMDMDAYVPLSAETGEDPDNPVERIWTSRGYRSLTVMGRLKPGVTIEQAQASLPVVADRIAEAHPDTEKGMSVELYPERLARPEPDAKNPIPTTSIAFMSLALVVLLVACFNIANVLLVRATVRQREMVIRAALGAGHGRLIRQYLTESLLLALLGGGAGLVLASWASGFLSSLSLGTDLPLRLDFRPDARVYLFAFVAVLFTGLFVGMMPAWRASRANVSAVLHEAGRGSSSGQRRQFARSVLVVAQVAGSLVLMIVAGLFIRSLDKAEKMNLGFNPEHVLDLAVDVAQVGYKEPRAREAYRDIDNRIRALPGVASVAEAFTVPLGYVGADDRIWIQEHPYVAGQQPEEIAFNQITPAYFDTLQMPLLGGRRFSDADAEKAPPVAIINETMAKKFWPNEDALGKHFGTKGASGPFMEVVGIVHDAKYQSLVEDPRAFYYVPFEQSYNSLRTIHVRTSVPPESLALQIQSVIHEAVPDVPITQVETMNEALQGANGFFLFRFGAQLTSTMGLLGVILAVVGIYSVVSYAATQRTQEIGIRVAMGASPEDILKMVLRQGLTVVGVGLAVGLVLALAGTRVLSGLTVGIKPTDPLTFAVVVCLLTAMALFACWVPAHRATRIDPLTVLRYE</sequence>
<dbReference type="InterPro" id="IPR050250">
    <property type="entry name" value="Macrolide_Exporter_MacB"/>
</dbReference>
<evidence type="ECO:0000313" key="11">
    <source>
        <dbReference type="Proteomes" id="UP000567293"/>
    </source>
</evidence>
<keyword evidence="4 7" id="KW-1133">Transmembrane helix</keyword>
<dbReference type="InterPro" id="IPR017800">
    <property type="entry name" value="ADOP"/>
</dbReference>
<comment type="subcellular location">
    <subcellularLocation>
        <location evidence="1">Cell membrane</location>
        <topology evidence="1">Multi-pass membrane protein</topology>
    </subcellularLocation>
</comment>
<evidence type="ECO:0000259" key="9">
    <source>
        <dbReference type="Pfam" id="PF12704"/>
    </source>
</evidence>
<dbReference type="GO" id="GO:0005886">
    <property type="term" value="C:plasma membrane"/>
    <property type="evidence" value="ECO:0007669"/>
    <property type="project" value="UniProtKB-SubCell"/>
</dbReference>
<dbReference type="AlphaFoldDB" id="A0A7V8NMT2"/>
<dbReference type="EMBL" id="JACDQQ010000426">
    <property type="protein sequence ID" value="MBA0084215.1"/>
    <property type="molecule type" value="Genomic_DNA"/>
</dbReference>
<feature type="transmembrane region" description="Helical" evidence="7">
    <location>
        <begin position="432"/>
        <end position="456"/>
    </location>
</feature>
<evidence type="ECO:0000256" key="1">
    <source>
        <dbReference type="ARBA" id="ARBA00004651"/>
    </source>
</evidence>
<evidence type="ECO:0000259" key="8">
    <source>
        <dbReference type="Pfam" id="PF02687"/>
    </source>
</evidence>
<dbReference type="Pfam" id="PF12704">
    <property type="entry name" value="MacB_PCD"/>
    <property type="match status" value="2"/>
</dbReference>
<keyword evidence="3 7" id="KW-0812">Transmembrane</keyword>
<feature type="transmembrane region" description="Helical" evidence="7">
    <location>
        <begin position="703"/>
        <end position="723"/>
    </location>
</feature>
<reference evidence="10" key="1">
    <citation type="submission" date="2020-06" db="EMBL/GenBank/DDBJ databases">
        <title>Legume-microbial interactions unlock mineral nutrients during tropical forest succession.</title>
        <authorList>
            <person name="Epihov D.Z."/>
        </authorList>
    </citation>
    <scope>NUCLEOTIDE SEQUENCE [LARGE SCALE GENOMIC DNA]</scope>
    <source>
        <strain evidence="10">Pan2503</strain>
    </source>
</reference>
<dbReference type="InterPro" id="IPR025857">
    <property type="entry name" value="MacB_PCD"/>
</dbReference>
<accession>A0A7V8NMT2</accession>
<feature type="domain" description="MacB-like periplasmic core" evidence="9">
    <location>
        <begin position="26"/>
        <end position="246"/>
    </location>
</feature>
<dbReference type="GO" id="GO:0022857">
    <property type="term" value="F:transmembrane transporter activity"/>
    <property type="evidence" value="ECO:0007669"/>
    <property type="project" value="TreeGrafter"/>
</dbReference>
<keyword evidence="11" id="KW-1185">Reference proteome</keyword>
<evidence type="ECO:0000256" key="3">
    <source>
        <dbReference type="ARBA" id="ARBA00022692"/>
    </source>
</evidence>
<dbReference type="PANTHER" id="PTHR30572:SF4">
    <property type="entry name" value="ABC TRANSPORTER PERMEASE YTRF"/>
    <property type="match status" value="1"/>
</dbReference>
<evidence type="ECO:0000256" key="5">
    <source>
        <dbReference type="ARBA" id="ARBA00023136"/>
    </source>
</evidence>
<dbReference type="Pfam" id="PF02687">
    <property type="entry name" value="FtsX"/>
    <property type="match status" value="2"/>
</dbReference>
<protein>
    <submittedName>
        <fullName evidence="10">ABC transporter permease</fullName>
    </submittedName>
</protein>
<dbReference type="Proteomes" id="UP000567293">
    <property type="component" value="Unassembled WGS sequence"/>
</dbReference>
<feature type="transmembrane region" description="Helical" evidence="7">
    <location>
        <begin position="752"/>
        <end position="774"/>
    </location>
</feature>
<comment type="similarity">
    <text evidence="6">Belongs to the ABC-4 integral membrane protein family.</text>
</comment>
<feature type="domain" description="ABC3 transporter permease C-terminal" evidence="8">
    <location>
        <begin position="293"/>
        <end position="412"/>
    </location>
</feature>
<organism evidence="10 11">
    <name type="scientific">Candidatus Acidiferrum panamense</name>
    <dbReference type="NCBI Taxonomy" id="2741543"/>
    <lineage>
        <taxon>Bacteria</taxon>
        <taxon>Pseudomonadati</taxon>
        <taxon>Acidobacteriota</taxon>
        <taxon>Terriglobia</taxon>
        <taxon>Candidatus Acidiferrales</taxon>
        <taxon>Candidatus Acidiferrum</taxon>
    </lineage>
</organism>
<feature type="transmembrane region" description="Helical" evidence="7">
    <location>
        <begin position="385"/>
        <end position="406"/>
    </location>
</feature>
<proteinExistence type="inferred from homology"/>
<feature type="transmembrane region" description="Helical" evidence="7">
    <location>
        <begin position="21"/>
        <end position="48"/>
    </location>
</feature>
<evidence type="ECO:0000256" key="4">
    <source>
        <dbReference type="ARBA" id="ARBA00022989"/>
    </source>
</evidence>
<feature type="domain" description="ABC3 transporter permease C-terminal" evidence="8">
    <location>
        <begin position="703"/>
        <end position="815"/>
    </location>
</feature>
<comment type="caution">
    <text evidence="10">The sequence shown here is derived from an EMBL/GenBank/DDBJ whole genome shotgun (WGS) entry which is preliminary data.</text>
</comment>
<dbReference type="PANTHER" id="PTHR30572">
    <property type="entry name" value="MEMBRANE COMPONENT OF TRANSPORTER-RELATED"/>
    <property type="match status" value="1"/>
</dbReference>
<keyword evidence="5 7" id="KW-0472">Membrane</keyword>
<feature type="transmembrane region" description="Helical" evidence="7">
    <location>
        <begin position="343"/>
        <end position="365"/>
    </location>
</feature>
<evidence type="ECO:0000256" key="6">
    <source>
        <dbReference type="ARBA" id="ARBA00038076"/>
    </source>
</evidence>
<evidence type="ECO:0000313" key="10">
    <source>
        <dbReference type="EMBL" id="MBA0084215.1"/>
    </source>
</evidence>
<feature type="domain" description="MacB-like periplasmic core" evidence="9">
    <location>
        <begin position="446"/>
        <end position="650"/>
    </location>
</feature>
<evidence type="ECO:0000256" key="7">
    <source>
        <dbReference type="SAM" id="Phobius"/>
    </source>
</evidence>
<name>A0A7V8NMT2_9BACT</name>
<dbReference type="NCBIfam" id="TIGR03434">
    <property type="entry name" value="ADOP"/>
    <property type="match status" value="1"/>
</dbReference>
<feature type="transmembrane region" description="Helical" evidence="7">
    <location>
        <begin position="289"/>
        <end position="311"/>
    </location>
</feature>
<gene>
    <name evidence="10" type="ORF">HRJ53_04400</name>
</gene>